<sequence length="169" mass="19280">MGTPSHTFFFFIPPHTTGFMHRATSDFVLNAPYLYMKIEPGREPLDPLTEAWLEGSAHHLLRLYSYILWMPDRPPKKHGYAYRTATSQHLDANPDRMPCIGGQSKPCRGVIGSEARVEMARFSSADLAQATGQGQEEEKNRERSNQLAKAFSELRRAKRRHCGQHNRLV</sequence>
<keyword evidence="2" id="KW-1185">Reference proteome</keyword>
<dbReference type="RefSeq" id="XP_024779424.1">
    <property type="nucleotide sequence ID" value="XM_024914245.1"/>
</dbReference>
<dbReference type="GeneID" id="36622810"/>
<protein>
    <submittedName>
        <fullName evidence="1">Uncharacterized protein</fullName>
    </submittedName>
</protein>
<organism evidence="1 2">
    <name type="scientific">Trichoderma harzianum CBS 226.95</name>
    <dbReference type="NCBI Taxonomy" id="983964"/>
    <lineage>
        <taxon>Eukaryota</taxon>
        <taxon>Fungi</taxon>
        <taxon>Dikarya</taxon>
        <taxon>Ascomycota</taxon>
        <taxon>Pezizomycotina</taxon>
        <taxon>Sordariomycetes</taxon>
        <taxon>Hypocreomycetidae</taxon>
        <taxon>Hypocreales</taxon>
        <taxon>Hypocreaceae</taxon>
        <taxon>Trichoderma</taxon>
    </lineage>
</organism>
<name>A0A2T4ARP1_TRIHA</name>
<reference evidence="1 2" key="1">
    <citation type="submission" date="2016-07" db="EMBL/GenBank/DDBJ databases">
        <title>Multiple horizontal gene transfer events from other fungi enriched the ability of initially mycotrophic Trichoderma (Ascomycota) to feed on dead plant biomass.</title>
        <authorList>
            <consortium name="DOE Joint Genome Institute"/>
            <person name="Aerts A."/>
            <person name="Atanasova L."/>
            <person name="Chenthamara K."/>
            <person name="Zhang J."/>
            <person name="Grujic M."/>
            <person name="Henrissat B."/>
            <person name="Kuo A."/>
            <person name="Salamov A."/>
            <person name="Lipzen A."/>
            <person name="Labutti K."/>
            <person name="Barry K."/>
            <person name="Miao Y."/>
            <person name="Rahimi M.J."/>
            <person name="Shen Q."/>
            <person name="Grigoriev I.V."/>
            <person name="Kubicek C.P."/>
            <person name="Druzhinina I.S."/>
        </authorList>
    </citation>
    <scope>NUCLEOTIDE SEQUENCE [LARGE SCALE GENOMIC DNA]</scope>
    <source>
        <strain evidence="1 2">CBS 226.95</strain>
    </source>
</reference>
<dbReference type="AlphaFoldDB" id="A0A2T4ARP1"/>
<accession>A0A2T4ARP1</accession>
<dbReference type="Proteomes" id="UP000241690">
    <property type="component" value="Unassembled WGS sequence"/>
</dbReference>
<evidence type="ECO:0000313" key="2">
    <source>
        <dbReference type="Proteomes" id="UP000241690"/>
    </source>
</evidence>
<proteinExistence type="predicted"/>
<gene>
    <name evidence="1" type="ORF">M431DRAFT_313605</name>
</gene>
<dbReference type="EMBL" id="KZ679676">
    <property type="protein sequence ID" value="PTB59747.1"/>
    <property type="molecule type" value="Genomic_DNA"/>
</dbReference>
<evidence type="ECO:0000313" key="1">
    <source>
        <dbReference type="EMBL" id="PTB59747.1"/>
    </source>
</evidence>